<gene>
    <name evidence="2" type="ORF">CI088_02405</name>
</gene>
<proteinExistence type="predicted"/>
<evidence type="ECO:0000256" key="1">
    <source>
        <dbReference type="SAM" id="MobiDB-lite"/>
    </source>
</evidence>
<feature type="region of interest" description="Disordered" evidence="1">
    <location>
        <begin position="145"/>
        <end position="164"/>
    </location>
</feature>
<reference evidence="2 3" key="1">
    <citation type="submission" date="2017-11" db="EMBL/GenBank/DDBJ databases">
        <title>Draft genome sequence of Enterococcus plantarum TRW2 strain isolated from lettuce.</title>
        <authorList>
            <person name="Kim E.B."/>
            <person name="Marco M.L."/>
            <person name="Williams T.R."/>
            <person name="You I.H."/>
        </authorList>
    </citation>
    <scope>NUCLEOTIDE SEQUENCE [LARGE SCALE GENOMIC DNA]</scope>
    <source>
        <strain evidence="2 3">TRW2</strain>
    </source>
</reference>
<evidence type="ECO:0000313" key="2">
    <source>
        <dbReference type="EMBL" id="PZL76716.1"/>
    </source>
</evidence>
<dbReference type="AlphaFoldDB" id="A0A2W3ZAR1"/>
<name>A0A2W3ZAR1_9ENTE</name>
<organism evidence="2 3">
    <name type="scientific">Enterococcus plantarum</name>
    <dbReference type="NCBI Taxonomy" id="1077675"/>
    <lineage>
        <taxon>Bacteria</taxon>
        <taxon>Bacillati</taxon>
        <taxon>Bacillota</taxon>
        <taxon>Bacilli</taxon>
        <taxon>Lactobacillales</taxon>
        <taxon>Enterococcaceae</taxon>
        <taxon>Enterococcus</taxon>
    </lineage>
</organism>
<evidence type="ECO:0000313" key="3">
    <source>
        <dbReference type="Proteomes" id="UP000249828"/>
    </source>
</evidence>
<protein>
    <submittedName>
        <fullName evidence="2">Uncharacterized protein</fullName>
    </submittedName>
</protein>
<dbReference type="Proteomes" id="UP000249828">
    <property type="component" value="Unassembled WGS sequence"/>
</dbReference>
<dbReference type="EMBL" id="PIEU01000025">
    <property type="protein sequence ID" value="PZL76716.1"/>
    <property type="molecule type" value="Genomic_DNA"/>
</dbReference>
<accession>A0A2W3ZAR1</accession>
<keyword evidence="3" id="KW-1185">Reference proteome</keyword>
<dbReference type="RefSeq" id="WP_111247078.1">
    <property type="nucleotide sequence ID" value="NZ_JAFLVY010000016.1"/>
</dbReference>
<comment type="caution">
    <text evidence="2">The sequence shown here is derived from an EMBL/GenBank/DDBJ whole genome shotgun (WGS) entry which is preliminary data.</text>
</comment>
<sequence length="164" mass="18478">MSTTAKVLEKMHILLKENESGLTSDKLWEELMSDKELSKELIDKNGNRRNGVVVGLTTRIKNGKVENIKVIKNSSNKLVYIASKNNMNFVSKLTNKFIGDVQKLEFTDLEELSAADKKVLKDYEKAITNLIKTSVNIEKLSEKIEKEKAEDTSNVMGDGEQLNT</sequence>